<reference evidence="3" key="1">
    <citation type="submission" date="2022-11" db="UniProtKB">
        <authorList>
            <consortium name="WormBaseParasite"/>
        </authorList>
    </citation>
    <scope>IDENTIFICATION</scope>
</reference>
<proteinExistence type="predicted"/>
<sequence>MCTHCFSSQIDQIAEHFLGKDRALPTLEEFEKTTSMLRSRLGVASADKVVNEKRKLSVMDDINVFSGIVSASKRREIKKRTGHTGSNERCRQAAQAVH</sequence>
<organism evidence="2 3">
    <name type="scientific">Ditylenchus dipsaci</name>
    <dbReference type="NCBI Taxonomy" id="166011"/>
    <lineage>
        <taxon>Eukaryota</taxon>
        <taxon>Metazoa</taxon>
        <taxon>Ecdysozoa</taxon>
        <taxon>Nematoda</taxon>
        <taxon>Chromadorea</taxon>
        <taxon>Rhabditida</taxon>
        <taxon>Tylenchina</taxon>
        <taxon>Tylenchomorpha</taxon>
        <taxon>Sphaerularioidea</taxon>
        <taxon>Anguinidae</taxon>
        <taxon>Anguininae</taxon>
        <taxon>Ditylenchus</taxon>
    </lineage>
</organism>
<dbReference type="Proteomes" id="UP000887574">
    <property type="component" value="Unplaced"/>
</dbReference>
<name>A0A915ECN3_9BILA</name>
<keyword evidence="2" id="KW-1185">Reference proteome</keyword>
<accession>A0A915ECN3</accession>
<dbReference type="WBParaSite" id="jg4930">
    <property type="protein sequence ID" value="jg4930"/>
    <property type="gene ID" value="jg4930"/>
</dbReference>
<evidence type="ECO:0000313" key="3">
    <source>
        <dbReference type="WBParaSite" id="jg4930"/>
    </source>
</evidence>
<dbReference type="AlphaFoldDB" id="A0A915ECN3"/>
<evidence type="ECO:0000313" key="2">
    <source>
        <dbReference type="Proteomes" id="UP000887574"/>
    </source>
</evidence>
<evidence type="ECO:0000256" key="1">
    <source>
        <dbReference type="SAM" id="MobiDB-lite"/>
    </source>
</evidence>
<protein>
    <submittedName>
        <fullName evidence="3">Uncharacterized protein</fullName>
    </submittedName>
</protein>
<feature type="region of interest" description="Disordered" evidence="1">
    <location>
        <begin position="76"/>
        <end position="98"/>
    </location>
</feature>